<dbReference type="InterPro" id="IPR029787">
    <property type="entry name" value="Nucleotide_cyclase"/>
</dbReference>
<dbReference type="InterPro" id="IPR000160">
    <property type="entry name" value="GGDEF_dom"/>
</dbReference>
<evidence type="ECO:0000256" key="1">
    <source>
        <dbReference type="PROSITE-ProRule" id="PRU00703"/>
    </source>
</evidence>
<dbReference type="SUPFAM" id="SSF141868">
    <property type="entry name" value="EAL domain-like"/>
    <property type="match status" value="1"/>
</dbReference>
<dbReference type="SUPFAM" id="SSF55073">
    <property type="entry name" value="Nucleotide cyclase"/>
    <property type="match status" value="1"/>
</dbReference>
<evidence type="ECO:0000259" key="4">
    <source>
        <dbReference type="PROSITE" id="PS51371"/>
    </source>
</evidence>
<feature type="domain" description="EAL" evidence="2">
    <location>
        <begin position="6"/>
        <end position="256"/>
    </location>
</feature>
<protein>
    <submittedName>
        <fullName evidence="5">GGDEF domain-containing protein</fullName>
    </submittedName>
</protein>
<feature type="domain" description="CBS" evidence="4">
    <location>
        <begin position="280"/>
        <end position="338"/>
    </location>
</feature>
<dbReference type="Pfam" id="PF00571">
    <property type="entry name" value="CBS"/>
    <property type="match status" value="2"/>
</dbReference>
<dbReference type="Gene3D" id="3.30.70.270">
    <property type="match status" value="1"/>
</dbReference>
<dbReference type="PANTHER" id="PTHR33121:SF76">
    <property type="entry name" value="SIGNALING PROTEIN"/>
    <property type="match status" value="1"/>
</dbReference>
<dbReference type="Gene3D" id="3.20.20.450">
    <property type="entry name" value="EAL domain"/>
    <property type="match status" value="1"/>
</dbReference>
<dbReference type="Proteomes" id="UP001271648">
    <property type="component" value="Unassembled WGS sequence"/>
</dbReference>
<dbReference type="SUPFAM" id="SSF54631">
    <property type="entry name" value="CBS-domain pair"/>
    <property type="match status" value="1"/>
</dbReference>
<dbReference type="AlphaFoldDB" id="A0AAW9AED0"/>
<dbReference type="NCBIfam" id="TIGR00254">
    <property type="entry name" value="GGDEF"/>
    <property type="match status" value="1"/>
</dbReference>
<dbReference type="SMART" id="SM00052">
    <property type="entry name" value="EAL"/>
    <property type="match status" value="1"/>
</dbReference>
<dbReference type="PANTHER" id="PTHR33121">
    <property type="entry name" value="CYCLIC DI-GMP PHOSPHODIESTERASE PDEF"/>
    <property type="match status" value="1"/>
</dbReference>
<dbReference type="Pfam" id="PF00563">
    <property type="entry name" value="EAL"/>
    <property type="match status" value="1"/>
</dbReference>
<dbReference type="PROSITE" id="PS51371">
    <property type="entry name" value="CBS"/>
    <property type="match status" value="1"/>
</dbReference>
<keyword evidence="6" id="KW-1185">Reference proteome</keyword>
<dbReference type="SMART" id="SM00267">
    <property type="entry name" value="GGDEF"/>
    <property type="match status" value="1"/>
</dbReference>
<accession>A0AAW9AED0</accession>
<keyword evidence="1" id="KW-0129">CBS domain</keyword>
<dbReference type="EMBL" id="JAUBDJ010000006">
    <property type="protein sequence ID" value="MDW0117491.1"/>
    <property type="molecule type" value="Genomic_DNA"/>
</dbReference>
<dbReference type="Gene3D" id="3.10.580.10">
    <property type="entry name" value="CBS-domain"/>
    <property type="match status" value="1"/>
</dbReference>
<dbReference type="PROSITE" id="PS50887">
    <property type="entry name" value="GGDEF"/>
    <property type="match status" value="1"/>
</dbReference>
<dbReference type="InterPro" id="IPR046342">
    <property type="entry name" value="CBS_dom_sf"/>
</dbReference>
<reference evidence="5 6" key="1">
    <citation type="submission" date="2023-06" db="EMBL/GenBank/DDBJ databases">
        <title>Sporosarcina sp. nov., isolated from Korean traditional fermented seafood 'Jeotgal'.</title>
        <authorList>
            <person name="Yang A.I."/>
            <person name="Shin N.-R."/>
        </authorList>
    </citation>
    <scope>NUCLEOTIDE SEQUENCE [LARGE SCALE GENOMIC DNA]</scope>
    <source>
        <strain evidence="5 6">KCTC43456</strain>
    </source>
</reference>
<organism evidence="5 6">
    <name type="scientific">Sporosarcina thermotolerans</name>
    <dbReference type="NCBI Taxonomy" id="633404"/>
    <lineage>
        <taxon>Bacteria</taxon>
        <taxon>Bacillati</taxon>
        <taxon>Bacillota</taxon>
        <taxon>Bacilli</taxon>
        <taxon>Bacillales</taxon>
        <taxon>Caryophanaceae</taxon>
        <taxon>Sporosarcina</taxon>
    </lineage>
</organism>
<evidence type="ECO:0000259" key="2">
    <source>
        <dbReference type="PROSITE" id="PS50883"/>
    </source>
</evidence>
<feature type="domain" description="GGDEF" evidence="3">
    <location>
        <begin position="436"/>
        <end position="584"/>
    </location>
</feature>
<evidence type="ECO:0000259" key="3">
    <source>
        <dbReference type="PROSITE" id="PS50887"/>
    </source>
</evidence>
<evidence type="ECO:0000313" key="5">
    <source>
        <dbReference type="EMBL" id="MDW0117491.1"/>
    </source>
</evidence>
<dbReference type="PROSITE" id="PS50883">
    <property type="entry name" value="EAL"/>
    <property type="match status" value="1"/>
</dbReference>
<sequence>MIRLKEEHLRELFNRTIKNEDIQTVFQPIISLKDGELLGYEALSRGPSNTPLQNPEKLFSYAMEYDQLWELEFLCRAKALESAHMLHSQGKLFLNVNPNIMSDPKFRQGFTREYLSRYKFEANKIVFEITEKEAVSKLFHFKKTVDHYKEQLYQIAIDDVGSGYSGLNIITDIHPHFMKLDMKLIRQIDSDAIKQSLVKSLCEFADLSQISIIAEGIETKEELCKLIDLGVEYGQGYFIQKPKSVLLPIRDDLVEIIVVENKCKRYISLNRKTDTSVGNISTPLPTLGVTTLVDEVKSTMDQDSTLPGCCIVDQNRLVGVITRNQLHYKISGTYGYSLYNKRKIHEIMDTNFLQVDRNTPIHMVAKLAMMRDSNRLYDFITITKDGQYYGIVTVKELLEKSMEIEINVAKHMNPLTELPGNVLIEQQLQLCIDSTDRYGILYLDLDNFKPYNDVYGFENGDQVLMHLAHLLEEIVSPHDFIGHIGGDDFIIVASSEKCVPYSEQIIEQFDATITRFYTQDDVEVGWIGSKNRHGKDELFPLMTISIAVIFKSHFQSTYELAKEGSKVKKQCKQMAGSNYLISKE</sequence>
<dbReference type="CDD" id="cd01949">
    <property type="entry name" value="GGDEF"/>
    <property type="match status" value="1"/>
</dbReference>
<name>A0AAW9AED0_9BACL</name>
<dbReference type="InterPro" id="IPR035919">
    <property type="entry name" value="EAL_sf"/>
</dbReference>
<dbReference type="InterPro" id="IPR001633">
    <property type="entry name" value="EAL_dom"/>
</dbReference>
<dbReference type="GO" id="GO:0071111">
    <property type="term" value="F:cyclic-guanylate-specific phosphodiesterase activity"/>
    <property type="evidence" value="ECO:0007669"/>
    <property type="project" value="InterPro"/>
</dbReference>
<evidence type="ECO:0000313" key="6">
    <source>
        <dbReference type="Proteomes" id="UP001271648"/>
    </source>
</evidence>
<dbReference type="InterPro" id="IPR000644">
    <property type="entry name" value="CBS_dom"/>
</dbReference>
<gene>
    <name evidence="5" type="ORF">QTL97_11135</name>
</gene>
<dbReference type="Pfam" id="PF00990">
    <property type="entry name" value="GGDEF"/>
    <property type="match status" value="1"/>
</dbReference>
<proteinExistence type="predicted"/>
<dbReference type="InterPro" id="IPR050706">
    <property type="entry name" value="Cyclic-di-GMP_PDE-like"/>
</dbReference>
<dbReference type="InterPro" id="IPR043128">
    <property type="entry name" value="Rev_trsase/Diguanyl_cyclase"/>
</dbReference>
<comment type="caution">
    <text evidence="5">The sequence shown here is derived from an EMBL/GenBank/DDBJ whole genome shotgun (WGS) entry which is preliminary data.</text>
</comment>
<dbReference type="RefSeq" id="WP_317940804.1">
    <property type="nucleotide sequence ID" value="NZ_JAUBDJ010000006.1"/>
</dbReference>
<dbReference type="CDD" id="cd01948">
    <property type="entry name" value="EAL"/>
    <property type="match status" value="1"/>
</dbReference>